<feature type="region of interest" description="Disordered" evidence="1">
    <location>
        <begin position="579"/>
        <end position="607"/>
    </location>
</feature>
<dbReference type="Pfam" id="PF00646">
    <property type="entry name" value="F-box"/>
    <property type="match status" value="1"/>
</dbReference>
<dbReference type="Proteomes" id="UP000509510">
    <property type="component" value="Chromosome II"/>
</dbReference>
<protein>
    <recommendedName>
        <fullName evidence="2">F-box domain-containing protein</fullName>
    </recommendedName>
</protein>
<feature type="domain" description="F-box" evidence="2">
    <location>
        <begin position="78"/>
        <end position="124"/>
    </location>
</feature>
<proteinExistence type="predicted"/>
<dbReference type="PROSITE" id="PS50181">
    <property type="entry name" value="FBOX"/>
    <property type="match status" value="1"/>
</dbReference>
<dbReference type="InterPro" id="IPR036047">
    <property type="entry name" value="F-box-like_dom_sf"/>
</dbReference>
<feature type="compositionally biased region" description="Basic and acidic residues" evidence="1">
    <location>
        <begin position="582"/>
        <end position="597"/>
    </location>
</feature>
<dbReference type="AlphaFoldDB" id="A0A7H8QSK6"/>
<dbReference type="EMBL" id="CP055899">
    <property type="protein sequence ID" value="QKX56964.1"/>
    <property type="molecule type" value="Genomic_DNA"/>
</dbReference>
<feature type="region of interest" description="Disordered" evidence="1">
    <location>
        <begin position="445"/>
        <end position="475"/>
    </location>
</feature>
<dbReference type="KEGG" id="trg:TRUGW13939_04072"/>
<dbReference type="OrthoDB" id="5359231at2759"/>
<dbReference type="InterPro" id="IPR001810">
    <property type="entry name" value="F-box_dom"/>
</dbReference>
<evidence type="ECO:0000256" key="1">
    <source>
        <dbReference type="SAM" id="MobiDB-lite"/>
    </source>
</evidence>
<name>A0A7H8QSK6_TALRU</name>
<evidence type="ECO:0000313" key="3">
    <source>
        <dbReference type="EMBL" id="QKX56964.1"/>
    </source>
</evidence>
<dbReference type="RefSeq" id="XP_035343142.1">
    <property type="nucleotide sequence ID" value="XM_035487249.1"/>
</dbReference>
<reference evidence="4" key="1">
    <citation type="submission" date="2020-06" db="EMBL/GenBank/DDBJ databases">
        <title>A chromosome-scale genome assembly of Talaromyces rugulosus W13939.</title>
        <authorList>
            <person name="Wang B."/>
            <person name="Guo L."/>
            <person name="Ye K."/>
            <person name="Wang L."/>
        </authorList>
    </citation>
    <scope>NUCLEOTIDE SEQUENCE [LARGE SCALE GENOMIC DNA]</scope>
    <source>
        <strain evidence="4">W13939</strain>
    </source>
</reference>
<gene>
    <name evidence="3" type="ORF">TRUGW13939_04072</name>
</gene>
<dbReference type="GeneID" id="55991574"/>
<evidence type="ECO:0000313" key="4">
    <source>
        <dbReference type="Proteomes" id="UP000509510"/>
    </source>
</evidence>
<dbReference type="SMART" id="SM00256">
    <property type="entry name" value="FBOX"/>
    <property type="match status" value="1"/>
</dbReference>
<accession>A0A7H8QSK6</accession>
<dbReference type="SUPFAM" id="SSF81383">
    <property type="entry name" value="F-box domain"/>
    <property type="match status" value="1"/>
</dbReference>
<evidence type="ECO:0000259" key="2">
    <source>
        <dbReference type="PROSITE" id="PS50181"/>
    </source>
</evidence>
<sequence length="752" mass="85251">MSWREPDRLLSRTWYMTPPRGPSLSPRVLGVESFFLLLRLLLHTAADACCLSRTFVPSAAANARPSRFMVMVASGNSKTSLYSLPYDLLYQIVSDLDYTDYIHLSRTNRTLYSLLQNELLAKRSIEKSVREAKEAQQAFAGKISFREAIGRIYDNKQAVASANPYAVAVLAYASTFLYQDGVLSYYCANEIRILNVHQAAHTEQVLDVRNVFRRIIPAFREDEAQNVSVQLSFLYYSAGVLAILAEIGDTNAWLILLDVTPHGPACNRGRLKFLRQLECTRRLFVRHNGSHLFYGVYSTVGLSSDPQWSVQWVDLARNNDELATEPILLDRFAGTDIGQNVCFEIFDNHLYAVTSALDSDEEQLHRESFYEWTCISPASRVRRAKIRRIFRRLHTEGPINDTWSEMSLRLDEATGRPMITECRREWLQGRTDNVRTYYTEPLMRPSELSTAMAEDDSATNTREAEQPTPRDTPLISAASSRYPLITGGAGPSNITVAEFASAACRKTPDGDVVRPDKYKHTEYADSSVPKRDFILARTKYRAYNPSAAAFVDLINDPEPSTSVGVVQDRLRLRICSRKRKQPKEVEDPQSKRQKQSETSESEEQQYVSNGVKLWPADDADQDVLDLLCPAKRASNVHGAADERTLVYSVDIDTDEPHQQAIILVGFDPRIRLPCMRSRKRKLGDLLIDTKDRPMDIDLPRLEDIIDSSKVSVEGSQHNLPRPRSVRTEDAMHLSINRGYWFDRGQSCTNNIA</sequence>
<organism evidence="3 4">
    <name type="scientific">Talaromyces rugulosus</name>
    <name type="common">Penicillium rugulosum</name>
    <dbReference type="NCBI Taxonomy" id="121627"/>
    <lineage>
        <taxon>Eukaryota</taxon>
        <taxon>Fungi</taxon>
        <taxon>Dikarya</taxon>
        <taxon>Ascomycota</taxon>
        <taxon>Pezizomycotina</taxon>
        <taxon>Eurotiomycetes</taxon>
        <taxon>Eurotiomycetidae</taxon>
        <taxon>Eurotiales</taxon>
        <taxon>Trichocomaceae</taxon>
        <taxon>Talaromyces</taxon>
        <taxon>Talaromyces sect. Islandici</taxon>
    </lineage>
</organism>
<keyword evidence="4" id="KW-1185">Reference proteome</keyword>